<feature type="transmembrane region" description="Helical" evidence="4">
    <location>
        <begin position="299"/>
        <end position="321"/>
    </location>
</feature>
<keyword evidence="1 4" id="KW-0812">Transmembrane</keyword>
<dbReference type="RefSeq" id="WP_149837810.1">
    <property type="nucleotide sequence ID" value="NZ_VUOC01000002.1"/>
</dbReference>
<dbReference type="PANTHER" id="PTHR23526:SF2">
    <property type="entry name" value="MAJOR FACILITATOR SUPERFAMILY (MFS) PROFILE DOMAIN-CONTAINING PROTEIN"/>
    <property type="match status" value="1"/>
</dbReference>
<feature type="transmembrane region" description="Helical" evidence="4">
    <location>
        <begin position="154"/>
        <end position="175"/>
    </location>
</feature>
<evidence type="ECO:0000256" key="4">
    <source>
        <dbReference type="SAM" id="Phobius"/>
    </source>
</evidence>
<reference evidence="5 6" key="1">
    <citation type="submission" date="2019-09" db="EMBL/GenBank/DDBJ databases">
        <title>Chitinophaga ginsengihumi sp. nov., isolated from soil of ginseng rhizosphere.</title>
        <authorList>
            <person name="Lee J."/>
        </authorList>
    </citation>
    <scope>NUCLEOTIDE SEQUENCE [LARGE SCALE GENOMIC DNA]</scope>
    <source>
        <strain evidence="5 6">BN140078</strain>
    </source>
</reference>
<evidence type="ECO:0000256" key="3">
    <source>
        <dbReference type="ARBA" id="ARBA00023136"/>
    </source>
</evidence>
<proteinExistence type="predicted"/>
<dbReference type="CDD" id="cd06174">
    <property type="entry name" value="MFS"/>
    <property type="match status" value="1"/>
</dbReference>
<dbReference type="Gene3D" id="1.20.1250.20">
    <property type="entry name" value="MFS general substrate transporter like domains"/>
    <property type="match status" value="2"/>
</dbReference>
<feature type="transmembrane region" description="Helical" evidence="4">
    <location>
        <begin position="327"/>
        <end position="349"/>
    </location>
</feature>
<feature type="transmembrane region" description="Helical" evidence="4">
    <location>
        <begin position="418"/>
        <end position="439"/>
    </location>
</feature>
<dbReference type="EMBL" id="VUOC01000002">
    <property type="protein sequence ID" value="KAA2242935.1"/>
    <property type="molecule type" value="Genomic_DNA"/>
</dbReference>
<keyword evidence="2 4" id="KW-1133">Transmembrane helix</keyword>
<evidence type="ECO:0000256" key="1">
    <source>
        <dbReference type="ARBA" id="ARBA00022692"/>
    </source>
</evidence>
<feature type="transmembrane region" description="Helical" evidence="4">
    <location>
        <begin position="236"/>
        <end position="259"/>
    </location>
</feature>
<dbReference type="AlphaFoldDB" id="A0A5B2VV45"/>
<dbReference type="InterPro" id="IPR052528">
    <property type="entry name" value="Sugar_transport-like"/>
</dbReference>
<reference evidence="5 6" key="2">
    <citation type="submission" date="2019-09" db="EMBL/GenBank/DDBJ databases">
        <authorList>
            <person name="Jin C."/>
        </authorList>
    </citation>
    <scope>NUCLEOTIDE SEQUENCE [LARGE SCALE GENOMIC DNA]</scope>
    <source>
        <strain evidence="5 6">BN140078</strain>
    </source>
</reference>
<feature type="transmembrane region" description="Helical" evidence="4">
    <location>
        <begin position="361"/>
        <end position="382"/>
    </location>
</feature>
<keyword evidence="3 4" id="KW-0472">Membrane</keyword>
<dbReference type="InterPro" id="IPR036259">
    <property type="entry name" value="MFS_trans_sf"/>
</dbReference>
<dbReference type="Pfam" id="PF07690">
    <property type="entry name" value="MFS_1"/>
    <property type="match status" value="1"/>
</dbReference>
<protein>
    <submittedName>
        <fullName evidence="5">MFS transporter</fullName>
    </submittedName>
</protein>
<gene>
    <name evidence="5" type="ORF">F0L74_10440</name>
</gene>
<evidence type="ECO:0000313" key="6">
    <source>
        <dbReference type="Proteomes" id="UP000324611"/>
    </source>
</evidence>
<evidence type="ECO:0000313" key="5">
    <source>
        <dbReference type="EMBL" id="KAA2242935.1"/>
    </source>
</evidence>
<comment type="caution">
    <text evidence="5">The sequence shown here is derived from an EMBL/GenBank/DDBJ whole genome shotgun (WGS) entry which is preliminary data.</text>
</comment>
<accession>A0A5B2VV45</accession>
<keyword evidence="6" id="KW-1185">Reference proteome</keyword>
<organism evidence="5 6">
    <name type="scientific">Chitinophaga agrisoli</name>
    <dbReference type="NCBI Taxonomy" id="2607653"/>
    <lineage>
        <taxon>Bacteria</taxon>
        <taxon>Pseudomonadati</taxon>
        <taxon>Bacteroidota</taxon>
        <taxon>Chitinophagia</taxon>
        <taxon>Chitinophagales</taxon>
        <taxon>Chitinophagaceae</taxon>
        <taxon>Chitinophaga</taxon>
    </lineage>
</organism>
<dbReference type="Proteomes" id="UP000324611">
    <property type="component" value="Unassembled WGS sequence"/>
</dbReference>
<dbReference type="InterPro" id="IPR011701">
    <property type="entry name" value="MFS"/>
</dbReference>
<dbReference type="SUPFAM" id="SSF103473">
    <property type="entry name" value="MFS general substrate transporter"/>
    <property type="match status" value="1"/>
</dbReference>
<feature type="transmembrane region" description="Helical" evidence="4">
    <location>
        <begin position="187"/>
        <end position="215"/>
    </location>
</feature>
<dbReference type="GO" id="GO:0022857">
    <property type="term" value="F:transmembrane transporter activity"/>
    <property type="evidence" value="ECO:0007669"/>
    <property type="project" value="InterPro"/>
</dbReference>
<feature type="transmembrane region" description="Helical" evidence="4">
    <location>
        <begin position="84"/>
        <end position="106"/>
    </location>
</feature>
<name>A0A5B2VV45_9BACT</name>
<feature type="transmembrane region" description="Helical" evidence="4">
    <location>
        <begin position="112"/>
        <end position="133"/>
    </location>
</feature>
<sequence>MNLRPKASLTEQEVQTGLKLVIGDGLAAEAMTTLTGGAFLVAMALLLGASNFQIGLLAGMPTFTNLFQLLSIWLVRRYNNRRAIAVLCALLARIPLLVVGLLVWTLGFNTSVAAVIFFLFFYYFFGSVAGPSWNSWIKDLVPERSMGAYFSRRGSYTQTLNVVLSFTAALLVDYVKKHYPAYELTTYAILFMGGGAMGIAGGFILAVAPEPASFLDRENMFRLLSRPLRNKNFRQLLIFNSAWVFALNIATPFFTVFMMKGLGLSLSYIIGLTILSQLSSILTIRIWGIFADRYSNKTIIAISAPFYITCIVAWCFVGIYSQLYANLILLAAIHIVTGISTAGVNLSLTNIGLKLAPREDAIVYLSANNIITAFFSSIAPLIGGVLADIFTQRHLVIDATWTSPRVHRTLHLVALHDWNFLFLLGAILALIALDLLGWVRETGEVKKDVVVRIMRSSIKNNLKDAFIIGHLITWRSQFLDMLRKKSAERE</sequence>
<feature type="transmembrane region" description="Helical" evidence="4">
    <location>
        <begin position="52"/>
        <end position="75"/>
    </location>
</feature>
<feature type="transmembrane region" description="Helical" evidence="4">
    <location>
        <begin position="21"/>
        <end position="46"/>
    </location>
</feature>
<feature type="transmembrane region" description="Helical" evidence="4">
    <location>
        <begin position="265"/>
        <end position="287"/>
    </location>
</feature>
<evidence type="ECO:0000256" key="2">
    <source>
        <dbReference type="ARBA" id="ARBA00022989"/>
    </source>
</evidence>
<dbReference type="PANTHER" id="PTHR23526">
    <property type="entry name" value="INTEGRAL MEMBRANE TRANSPORT PROTEIN-RELATED"/>
    <property type="match status" value="1"/>
</dbReference>